<comment type="caution">
    <text evidence="2">The sequence shown here is derived from an EMBL/GenBank/DDBJ whole genome shotgun (WGS) entry which is preliminary data.</text>
</comment>
<protein>
    <submittedName>
        <fullName evidence="2">Uncharacterized protein</fullName>
    </submittedName>
</protein>
<gene>
    <name evidence="2" type="ORF">EC973_008179</name>
</gene>
<feature type="signal peptide" evidence="1">
    <location>
        <begin position="1"/>
        <end position="31"/>
    </location>
</feature>
<evidence type="ECO:0000313" key="3">
    <source>
        <dbReference type="Proteomes" id="UP000605846"/>
    </source>
</evidence>
<dbReference type="AlphaFoldDB" id="A0A8H7BT73"/>
<accession>A0A8H7BT73</accession>
<proteinExistence type="predicted"/>
<dbReference type="EMBL" id="JABAYA010000068">
    <property type="protein sequence ID" value="KAF7726984.1"/>
    <property type="molecule type" value="Genomic_DNA"/>
</dbReference>
<evidence type="ECO:0000313" key="2">
    <source>
        <dbReference type="EMBL" id="KAF7726984.1"/>
    </source>
</evidence>
<organism evidence="2 3">
    <name type="scientific">Apophysomyces ossiformis</name>
    <dbReference type="NCBI Taxonomy" id="679940"/>
    <lineage>
        <taxon>Eukaryota</taxon>
        <taxon>Fungi</taxon>
        <taxon>Fungi incertae sedis</taxon>
        <taxon>Mucoromycota</taxon>
        <taxon>Mucoromycotina</taxon>
        <taxon>Mucoromycetes</taxon>
        <taxon>Mucorales</taxon>
        <taxon>Mucorineae</taxon>
        <taxon>Mucoraceae</taxon>
        <taxon>Apophysomyces</taxon>
    </lineage>
</organism>
<feature type="chain" id="PRO_5034914598" evidence="1">
    <location>
        <begin position="32"/>
        <end position="81"/>
    </location>
</feature>
<reference evidence="2" key="1">
    <citation type="submission" date="2020-01" db="EMBL/GenBank/DDBJ databases">
        <title>Genome Sequencing of Three Apophysomyces-Like Fungal Strains Confirms a Novel Fungal Genus in the Mucoromycota with divergent Burkholderia-like Endosymbiotic Bacteria.</title>
        <authorList>
            <person name="Stajich J.E."/>
            <person name="Macias A.M."/>
            <person name="Carter-House D."/>
            <person name="Lovett B."/>
            <person name="Kasson L.R."/>
            <person name="Berry K."/>
            <person name="Grigoriev I."/>
            <person name="Chang Y."/>
            <person name="Spatafora J."/>
            <person name="Kasson M.T."/>
        </authorList>
    </citation>
    <scope>NUCLEOTIDE SEQUENCE</scope>
    <source>
        <strain evidence="2">NRRL A-21654</strain>
    </source>
</reference>
<keyword evidence="3" id="KW-1185">Reference proteome</keyword>
<evidence type="ECO:0000256" key="1">
    <source>
        <dbReference type="SAM" id="SignalP"/>
    </source>
</evidence>
<dbReference type="Proteomes" id="UP000605846">
    <property type="component" value="Unassembled WGS sequence"/>
</dbReference>
<name>A0A8H7BT73_9FUNG</name>
<keyword evidence="1" id="KW-0732">Signal</keyword>
<sequence>MPLTSTIFTKTTMKFFALTAIAAFLVAAVSAAPGEGYYGGSGGHHAGDVGNHGGYRSGALNGLLQDGLINDNSETTAVEQD</sequence>